<evidence type="ECO:0000313" key="2">
    <source>
        <dbReference type="EMBL" id="KAG7461618.1"/>
    </source>
</evidence>
<name>A0A9D3SYF0_MEGAT</name>
<keyword evidence="3" id="KW-1185">Reference proteome</keyword>
<dbReference type="EMBL" id="JAFDVH010000017">
    <property type="protein sequence ID" value="KAG7461618.1"/>
    <property type="molecule type" value="Genomic_DNA"/>
</dbReference>
<reference evidence="2" key="1">
    <citation type="submission" date="2021-01" db="EMBL/GenBank/DDBJ databases">
        <authorList>
            <person name="Zahm M."/>
            <person name="Roques C."/>
            <person name="Cabau C."/>
            <person name="Klopp C."/>
            <person name="Donnadieu C."/>
            <person name="Jouanno E."/>
            <person name="Lampietro C."/>
            <person name="Louis A."/>
            <person name="Herpin A."/>
            <person name="Echchiki A."/>
            <person name="Berthelot C."/>
            <person name="Parey E."/>
            <person name="Roest-Crollius H."/>
            <person name="Braasch I."/>
            <person name="Postlethwait J."/>
            <person name="Bobe J."/>
            <person name="Montfort J."/>
            <person name="Bouchez O."/>
            <person name="Begum T."/>
            <person name="Mejri S."/>
            <person name="Adams A."/>
            <person name="Chen W.-J."/>
            <person name="Guiguen Y."/>
        </authorList>
    </citation>
    <scope>NUCLEOTIDE SEQUENCE</scope>
    <source>
        <strain evidence="2">YG-15Mar2019-1</strain>
        <tissue evidence="2">Brain</tissue>
    </source>
</reference>
<protein>
    <submittedName>
        <fullName evidence="2">Uncharacterized protein</fullName>
    </submittedName>
</protein>
<sequence>MWKVALLVTFALFLGNSREVDSIDLDAFFDVNEMVNFLCKACLHDLKHHVLHQCILPPLRELDFLHIKECLLEFEYSSVKECIRTCCEGRTPPELYWPLEMFIGMAYNESIKGFIDCFPPDSADLCNYYRNLMECSVHSVRKRMVRLTADILEDPEFTACLSRRTLKHLEQCSNDNFNPTGKVHDGFICILRHLMNATSEC</sequence>
<accession>A0A9D3SYF0</accession>
<proteinExistence type="predicted"/>
<evidence type="ECO:0000313" key="3">
    <source>
        <dbReference type="Proteomes" id="UP001046870"/>
    </source>
</evidence>
<dbReference type="Proteomes" id="UP001046870">
    <property type="component" value="Chromosome 17"/>
</dbReference>
<gene>
    <name evidence="2" type="ORF">MATL_G00193000</name>
</gene>
<feature type="signal peptide" evidence="1">
    <location>
        <begin position="1"/>
        <end position="22"/>
    </location>
</feature>
<comment type="caution">
    <text evidence="2">The sequence shown here is derived from an EMBL/GenBank/DDBJ whole genome shotgun (WGS) entry which is preliminary data.</text>
</comment>
<organism evidence="2 3">
    <name type="scientific">Megalops atlanticus</name>
    <name type="common">Tarpon</name>
    <name type="synonym">Clupea gigantea</name>
    <dbReference type="NCBI Taxonomy" id="7932"/>
    <lineage>
        <taxon>Eukaryota</taxon>
        <taxon>Metazoa</taxon>
        <taxon>Chordata</taxon>
        <taxon>Craniata</taxon>
        <taxon>Vertebrata</taxon>
        <taxon>Euteleostomi</taxon>
        <taxon>Actinopterygii</taxon>
        <taxon>Neopterygii</taxon>
        <taxon>Teleostei</taxon>
        <taxon>Elopiformes</taxon>
        <taxon>Megalopidae</taxon>
        <taxon>Megalops</taxon>
    </lineage>
</organism>
<evidence type="ECO:0000256" key="1">
    <source>
        <dbReference type="SAM" id="SignalP"/>
    </source>
</evidence>
<keyword evidence="1" id="KW-0732">Signal</keyword>
<dbReference type="AlphaFoldDB" id="A0A9D3SYF0"/>
<feature type="chain" id="PRO_5038394375" evidence="1">
    <location>
        <begin position="23"/>
        <end position="201"/>
    </location>
</feature>